<comment type="caution">
    <text evidence="2">The sequence shown here is derived from an EMBL/GenBank/DDBJ whole genome shotgun (WGS) entry which is preliminary data.</text>
</comment>
<name>A0ABP1G389_9CHLO</name>
<accession>A0ABP1G389</accession>
<evidence type="ECO:0000313" key="2">
    <source>
        <dbReference type="EMBL" id="CAL5225022.1"/>
    </source>
</evidence>
<proteinExistence type="predicted"/>
<dbReference type="SUPFAM" id="SSF52833">
    <property type="entry name" value="Thioredoxin-like"/>
    <property type="match status" value="1"/>
</dbReference>
<gene>
    <name evidence="2" type="primary">g7800</name>
    <name evidence="2" type="ORF">VP750_LOCUS6681</name>
</gene>
<dbReference type="PANTHER" id="PTHR23322">
    <property type="entry name" value="FAS-ASSOCIATED PROTEIN"/>
    <property type="match status" value="1"/>
</dbReference>
<evidence type="ECO:0000313" key="3">
    <source>
        <dbReference type="Proteomes" id="UP001497392"/>
    </source>
</evidence>
<dbReference type="Pfam" id="PF13899">
    <property type="entry name" value="Thioredoxin_7"/>
    <property type="match status" value="1"/>
</dbReference>
<feature type="domain" description="UAS" evidence="1">
    <location>
        <begin position="190"/>
        <end position="313"/>
    </location>
</feature>
<reference evidence="2 3" key="1">
    <citation type="submission" date="2024-06" db="EMBL/GenBank/DDBJ databases">
        <authorList>
            <person name="Kraege A."/>
            <person name="Thomma B."/>
        </authorList>
    </citation>
    <scope>NUCLEOTIDE SEQUENCE [LARGE SCALE GENOMIC DNA]</scope>
</reference>
<dbReference type="Gene3D" id="3.40.30.10">
    <property type="entry name" value="Glutaredoxin"/>
    <property type="match status" value="1"/>
</dbReference>
<dbReference type="EMBL" id="CAXHTA020000012">
    <property type="protein sequence ID" value="CAL5225022.1"/>
    <property type="molecule type" value="Genomic_DNA"/>
</dbReference>
<dbReference type="InterPro" id="IPR006577">
    <property type="entry name" value="UAS"/>
</dbReference>
<evidence type="ECO:0000259" key="1">
    <source>
        <dbReference type="SMART" id="SM00594"/>
    </source>
</evidence>
<dbReference type="PANTHER" id="PTHR23322:SF6">
    <property type="entry name" value="UBX DOMAIN-CONTAINING PROTEIN 7"/>
    <property type="match status" value="1"/>
</dbReference>
<dbReference type="SMART" id="SM00594">
    <property type="entry name" value="UAS"/>
    <property type="match status" value="1"/>
</dbReference>
<keyword evidence="3" id="KW-1185">Reference proteome</keyword>
<dbReference type="InterPro" id="IPR050730">
    <property type="entry name" value="UBX_domain-protein"/>
</dbReference>
<organism evidence="2 3">
    <name type="scientific">Coccomyxa viridis</name>
    <dbReference type="NCBI Taxonomy" id="1274662"/>
    <lineage>
        <taxon>Eukaryota</taxon>
        <taxon>Viridiplantae</taxon>
        <taxon>Chlorophyta</taxon>
        <taxon>core chlorophytes</taxon>
        <taxon>Trebouxiophyceae</taxon>
        <taxon>Trebouxiophyceae incertae sedis</taxon>
        <taxon>Coccomyxaceae</taxon>
        <taxon>Coccomyxa</taxon>
    </lineage>
</organism>
<sequence>MSYNKPLWLEFHKQHYYNKERGWFCGICWRNDQDPDKNKLEQRKSYYFVNCPYDDAQYQRSKDSSLRKLLQHLRHDHSKEDFVNSGAADEWVEEEVGKQKKRQRREGQAVEALLGLEVPEGCDLESLSDPRQAAELTVMRDRLYGVNMSMAGRPRGQSSREADQMDAFRDCRPKEYGERDPEGSAAKQQGLARLFEPPHDILFTGSFEEAKEAAQGQNRWLLVNVQSNSEFASHMLNRDVWREETVKDIIKFCFVLYQVQDSSEAGNKVKAFYRLTDLPVITVVQPITGAALRTWVGAIEPNRLLEELVPFMDHSIDDPAATNVHVTQRWGYPWSTVGRRRDL</sequence>
<dbReference type="InterPro" id="IPR036249">
    <property type="entry name" value="Thioredoxin-like_sf"/>
</dbReference>
<dbReference type="CDD" id="cd02958">
    <property type="entry name" value="UAS"/>
    <property type="match status" value="1"/>
</dbReference>
<dbReference type="Proteomes" id="UP001497392">
    <property type="component" value="Unassembled WGS sequence"/>
</dbReference>
<protein>
    <submittedName>
        <fullName evidence="2">G7800 protein</fullName>
    </submittedName>
</protein>